<gene>
    <name evidence="3" type="ORF">HALOF300_00816</name>
</gene>
<sequence>MSPTRHPDDDLLDTVLRASAPPTPGVDARTDRELAELVADARRAARPGRSRRTKRHVVAASAAILFGLAGAGTAAATVSGVDWLPWAEDPDAIFTYTLPSGAVCEERIGEVSAADARITEATREYFRNNDVLALVDVDAMIAQMRTEDDTPAGADGVELPAAYPDEQPMPADLEYSLALQRAVGGLVSAELERQGFDLDAAEVGWGGQASCPGADW</sequence>
<accession>A0A7M4DFC5</accession>
<evidence type="ECO:0000313" key="4">
    <source>
        <dbReference type="Proteomes" id="UP000419743"/>
    </source>
</evidence>
<name>A0A7M4DFC5_9MICO</name>
<evidence type="ECO:0000256" key="2">
    <source>
        <dbReference type="SAM" id="Phobius"/>
    </source>
</evidence>
<dbReference type="AlphaFoldDB" id="A0A7M4DFC5"/>
<organism evidence="3 4">
    <name type="scientific">Occultella aeris</name>
    <dbReference type="NCBI Taxonomy" id="2761496"/>
    <lineage>
        <taxon>Bacteria</taxon>
        <taxon>Bacillati</taxon>
        <taxon>Actinomycetota</taxon>
        <taxon>Actinomycetes</taxon>
        <taxon>Micrococcales</taxon>
        <taxon>Ruaniaceae</taxon>
        <taxon>Occultella</taxon>
    </lineage>
</organism>
<protein>
    <submittedName>
        <fullName evidence="3">Uncharacterized protein</fullName>
    </submittedName>
</protein>
<keyword evidence="4" id="KW-1185">Reference proteome</keyword>
<evidence type="ECO:0000256" key="1">
    <source>
        <dbReference type="SAM" id="MobiDB-lite"/>
    </source>
</evidence>
<reference evidence="3 4" key="1">
    <citation type="submission" date="2019-11" db="EMBL/GenBank/DDBJ databases">
        <authorList>
            <person name="Criscuolo A."/>
        </authorList>
    </citation>
    <scope>NUCLEOTIDE SEQUENCE [LARGE SCALE GENOMIC DNA]</scope>
    <source>
        <strain evidence="3">CIP111667</strain>
    </source>
</reference>
<dbReference type="RefSeq" id="WP_156739520.1">
    <property type="nucleotide sequence ID" value="NZ_CACRYJ010000014.1"/>
</dbReference>
<keyword evidence="2" id="KW-0472">Membrane</keyword>
<feature type="region of interest" description="Disordered" evidence="1">
    <location>
        <begin position="1"/>
        <end position="29"/>
    </location>
</feature>
<comment type="caution">
    <text evidence="3">The sequence shown here is derived from an EMBL/GenBank/DDBJ whole genome shotgun (WGS) entry which is preliminary data.</text>
</comment>
<proteinExistence type="predicted"/>
<feature type="transmembrane region" description="Helical" evidence="2">
    <location>
        <begin position="56"/>
        <end position="76"/>
    </location>
</feature>
<keyword evidence="2" id="KW-1133">Transmembrane helix</keyword>
<dbReference type="EMBL" id="CACRYJ010000014">
    <property type="protein sequence ID" value="VZO35618.1"/>
    <property type="molecule type" value="Genomic_DNA"/>
</dbReference>
<dbReference type="Proteomes" id="UP000419743">
    <property type="component" value="Unassembled WGS sequence"/>
</dbReference>
<evidence type="ECO:0000313" key="3">
    <source>
        <dbReference type="EMBL" id="VZO35618.1"/>
    </source>
</evidence>
<keyword evidence="2" id="KW-0812">Transmembrane</keyword>